<sequence length="36" mass="4193">KSLIKPTNKLTFLIFKIASLYMLFGFLLVFLGVIFR</sequence>
<keyword evidence="1" id="KW-0472">Membrane</keyword>
<comment type="caution">
    <text evidence="2">The sequence shown here is derived from an EMBL/GenBank/DDBJ whole genome shotgun (WGS) entry which is preliminary data.</text>
</comment>
<protein>
    <submittedName>
        <fullName evidence="2">Uncharacterized protein</fullName>
    </submittedName>
</protein>
<keyword evidence="1" id="KW-1133">Transmembrane helix</keyword>
<evidence type="ECO:0000256" key="1">
    <source>
        <dbReference type="SAM" id="Phobius"/>
    </source>
</evidence>
<dbReference type="AlphaFoldDB" id="X1CLB5"/>
<proteinExistence type="predicted"/>
<feature type="non-terminal residue" evidence="2">
    <location>
        <position position="1"/>
    </location>
</feature>
<dbReference type="EMBL" id="BART01023545">
    <property type="protein sequence ID" value="GAG93807.1"/>
    <property type="molecule type" value="Genomic_DNA"/>
</dbReference>
<feature type="transmembrane region" description="Helical" evidence="1">
    <location>
        <begin position="12"/>
        <end position="35"/>
    </location>
</feature>
<evidence type="ECO:0000313" key="2">
    <source>
        <dbReference type="EMBL" id="GAG93807.1"/>
    </source>
</evidence>
<reference evidence="2" key="1">
    <citation type="journal article" date="2014" name="Front. Microbiol.">
        <title>High frequency of phylogenetically diverse reductive dehalogenase-homologous genes in deep subseafloor sedimentary metagenomes.</title>
        <authorList>
            <person name="Kawai M."/>
            <person name="Futagami T."/>
            <person name="Toyoda A."/>
            <person name="Takaki Y."/>
            <person name="Nishi S."/>
            <person name="Hori S."/>
            <person name="Arai W."/>
            <person name="Tsubouchi T."/>
            <person name="Morono Y."/>
            <person name="Uchiyama I."/>
            <person name="Ito T."/>
            <person name="Fujiyama A."/>
            <person name="Inagaki F."/>
            <person name="Takami H."/>
        </authorList>
    </citation>
    <scope>NUCLEOTIDE SEQUENCE</scope>
    <source>
        <strain evidence="2">Expedition CK06-06</strain>
    </source>
</reference>
<keyword evidence="1" id="KW-0812">Transmembrane</keyword>
<gene>
    <name evidence="2" type="ORF">S01H4_42804</name>
</gene>
<name>X1CLB5_9ZZZZ</name>
<accession>X1CLB5</accession>
<organism evidence="2">
    <name type="scientific">marine sediment metagenome</name>
    <dbReference type="NCBI Taxonomy" id="412755"/>
    <lineage>
        <taxon>unclassified sequences</taxon>
        <taxon>metagenomes</taxon>
        <taxon>ecological metagenomes</taxon>
    </lineage>
</organism>